<proteinExistence type="predicted"/>
<dbReference type="Proteomes" id="UP000095229">
    <property type="component" value="Unassembled WGS sequence"/>
</dbReference>
<dbReference type="RefSeq" id="WP_058519091.1">
    <property type="nucleotide sequence ID" value="NZ_CAAAIE010000009.1"/>
</dbReference>
<keyword evidence="2" id="KW-1185">Reference proteome</keyword>
<protein>
    <submittedName>
        <fullName evidence="1">Uncharacterized protein</fullName>
    </submittedName>
</protein>
<sequence>MNTYKAIKDNEMNDFKKACQKCGVNPDDFEVHEHELTLEDPPEYGIFKGKVTLKKNNISRTYNSGHDYHWVNDASRDLEKGVWN</sequence>
<name>A0A1E5JWI4_9GAMM</name>
<dbReference type="EMBL" id="LSOG01000002">
    <property type="protein sequence ID" value="OEH48889.1"/>
    <property type="molecule type" value="Genomic_DNA"/>
</dbReference>
<dbReference type="PATRIC" id="fig|45071.6.peg.3814"/>
<evidence type="ECO:0000313" key="1">
    <source>
        <dbReference type="EMBL" id="OEH48889.1"/>
    </source>
</evidence>
<evidence type="ECO:0000313" key="2">
    <source>
        <dbReference type="Proteomes" id="UP000095229"/>
    </source>
</evidence>
<reference evidence="1 2" key="1">
    <citation type="submission" date="2016-02" db="EMBL/GenBank/DDBJ databases">
        <title>Secondary metabolites in Legionella.</title>
        <authorList>
            <person name="Tobias N.J."/>
            <person name="Bode H.B."/>
        </authorList>
    </citation>
    <scope>NUCLEOTIDE SEQUENCE [LARGE SCALE GENOMIC DNA]</scope>
    <source>
        <strain evidence="1 2">DSM 19216</strain>
    </source>
</reference>
<dbReference type="AlphaFoldDB" id="A0A1E5JWI4"/>
<comment type="caution">
    <text evidence="1">The sequence shown here is derived from an EMBL/GenBank/DDBJ whole genome shotgun (WGS) entry which is preliminary data.</text>
</comment>
<organism evidence="1 2">
    <name type="scientific">Legionella parisiensis</name>
    <dbReference type="NCBI Taxonomy" id="45071"/>
    <lineage>
        <taxon>Bacteria</taxon>
        <taxon>Pseudomonadati</taxon>
        <taxon>Pseudomonadota</taxon>
        <taxon>Gammaproteobacteria</taxon>
        <taxon>Legionellales</taxon>
        <taxon>Legionellaceae</taxon>
        <taxon>Legionella</taxon>
    </lineage>
</organism>
<gene>
    <name evidence="1" type="ORF">lpari_00034</name>
</gene>
<accession>A0A1E5JWI4</accession>